<feature type="compositionally biased region" description="Polar residues" evidence="1">
    <location>
        <begin position="59"/>
        <end position="70"/>
    </location>
</feature>
<feature type="compositionally biased region" description="Low complexity" evidence="1">
    <location>
        <begin position="86"/>
        <end position="99"/>
    </location>
</feature>
<dbReference type="EMBL" id="NAJM01000023">
    <property type="protein sequence ID" value="RVX70389.1"/>
    <property type="molecule type" value="Genomic_DNA"/>
</dbReference>
<feature type="region of interest" description="Disordered" evidence="1">
    <location>
        <begin position="30"/>
        <end position="169"/>
    </location>
</feature>
<dbReference type="AlphaFoldDB" id="A0A438N3R5"/>
<sequence length="399" mass="42433">MSVLTVAGTQIPDPSLSYGYSASATAVASLPMRPTPSAPPPAGSFTRSERQSTYHDPRQQASHYPPTQNLNHHHQHTRTISSTILPTPSFQSPSSSPARRPIDAHPRVPSNSSPSARPIQGYGRGPSTSSHSRQSSGSNTINMHRQGTTASTTSVPRRSTSGRSVTTNNPTSYVALMRRQKATVWCDRSQNIDPRMAAAQKMAKQRAAMEVAGISSSGRTNTITSGGVVGKIRHGGVPKAPGYVPANLNGATVPLRLSANEMIGDEETGLSQGENSMVHGRTGSGKSSTNSAKYRSGYPRVDAGRFSTGTPPSGEGSSGRSIPEQAEDANQQVDNEQDRRDSEDSFGELKDMSGPSAVRQALENAKKAEDLRRRGSVDERTMSIGTGVRLFVANPDLDD</sequence>
<feature type="compositionally biased region" description="Basic and acidic residues" evidence="1">
    <location>
        <begin position="364"/>
        <end position="378"/>
    </location>
</feature>
<feature type="compositionally biased region" description="Low complexity" evidence="1">
    <location>
        <begin position="307"/>
        <end position="319"/>
    </location>
</feature>
<feature type="compositionally biased region" description="Pro residues" evidence="1">
    <location>
        <begin position="33"/>
        <end position="42"/>
    </location>
</feature>
<feature type="compositionally biased region" description="Low complexity" evidence="1">
    <location>
        <begin position="127"/>
        <end position="138"/>
    </location>
</feature>
<evidence type="ECO:0000313" key="2">
    <source>
        <dbReference type="EMBL" id="RVX70389.1"/>
    </source>
</evidence>
<feature type="compositionally biased region" description="Basic and acidic residues" evidence="1">
    <location>
        <begin position="47"/>
        <end position="58"/>
    </location>
</feature>
<evidence type="ECO:0000256" key="1">
    <source>
        <dbReference type="SAM" id="MobiDB-lite"/>
    </source>
</evidence>
<evidence type="ECO:0000313" key="3">
    <source>
        <dbReference type="Proteomes" id="UP000288859"/>
    </source>
</evidence>
<gene>
    <name evidence="2" type="ORF">B0A52_05888</name>
</gene>
<dbReference type="VEuPathDB" id="FungiDB:PV10_06601"/>
<dbReference type="OrthoDB" id="5385072at2759"/>
<name>A0A438N3R5_EXOME</name>
<feature type="compositionally biased region" description="Polar residues" evidence="1">
    <location>
        <begin position="284"/>
        <end position="293"/>
    </location>
</feature>
<comment type="caution">
    <text evidence="2">The sequence shown here is derived from an EMBL/GenBank/DDBJ whole genome shotgun (WGS) entry which is preliminary data.</text>
</comment>
<protein>
    <submittedName>
        <fullName evidence="2">Uncharacterized protein</fullName>
    </submittedName>
</protein>
<feature type="compositionally biased region" description="Polar residues" evidence="1">
    <location>
        <begin position="139"/>
        <end position="169"/>
    </location>
</feature>
<dbReference type="Proteomes" id="UP000288859">
    <property type="component" value="Unassembled WGS sequence"/>
</dbReference>
<proteinExistence type="predicted"/>
<feature type="region of interest" description="Disordered" evidence="1">
    <location>
        <begin position="267"/>
        <end position="378"/>
    </location>
</feature>
<organism evidence="2 3">
    <name type="scientific">Exophiala mesophila</name>
    <name type="common">Black yeast-like fungus</name>
    <dbReference type="NCBI Taxonomy" id="212818"/>
    <lineage>
        <taxon>Eukaryota</taxon>
        <taxon>Fungi</taxon>
        <taxon>Dikarya</taxon>
        <taxon>Ascomycota</taxon>
        <taxon>Pezizomycotina</taxon>
        <taxon>Eurotiomycetes</taxon>
        <taxon>Chaetothyriomycetidae</taxon>
        <taxon>Chaetothyriales</taxon>
        <taxon>Herpotrichiellaceae</taxon>
        <taxon>Exophiala</taxon>
    </lineage>
</organism>
<reference evidence="2 3" key="1">
    <citation type="submission" date="2017-03" db="EMBL/GenBank/DDBJ databases">
        <title>Genomes of endolithic fungi from Antarctica.</title>
        <authorList>
            <person name="Coleine C."/>
            <person name="Masonjones S."/>
            <person name="Stajich J.E."/>
        </authorList>
    </citation>
    <scope>NUCLEOTIDE SEQUENCE [LARGE SCALE GENOMIC DNA]</scope>
    <source>
        <strain evidence="2 3">CCFEE 6314</strain>
    </source>
</reference>
<feature type="compositionally biased region" description="Basic and acidic residues" evidence="1">
    <location>
        <begin position="336"/>
        <end position="351"/>
    </location>
</feature>
<accession>A0A438N3R5</accession>